<evidence type="ECO:0000313" key="3">
    <source>
        <dbReference type="EMBL" id="PHQ38125.1"/>
    </source>
</evidence>
<dbReference type="RefSeq" id="WP_099256051.1">
    <property type="nucleotide sequence ID" value="NZ_NHOA01000117.1"/>
</dbReference>
<dbReference type="EMBL" id="NHOA01000117">
    <property type="protein sequence ID" value="PHQ38125.1"/>
    <property type="molecule type" value="Genomic_DNA"/>
</dbReference>
<dbReference type="AlphaFoldDB" id="A0A2G1WGP4"/>
<keyword evidence="4" id="KW-1185">Reference proteome</keyword>
<dbReference type="Pfam" id="PF26033">
    <property type="entry name" value="DUF8009"/>
    <property type="match status" value="1"/>
</dbReference>
<accession>A0A2G1WGP4</accession>
<name>A0A2G1WGP4_9EURY</name>
<evidence type="ECO:0000313" key="4">
    <source>
        <dbReference type="Proteomes" id="UP000222824"/>
    </source>
</evidence>
<proteinExistence type="predicted"/>
<gene>
    <name evidence="3" type="ORF">DJ69_13210</name>
</gene>
<dbReference type="InterPro" id="IPR058322">
    <property type="entry name" value="DUF8009"/>
</dbReference>
<feature type="compositionally biased region" description="Acidic residues" evidence="1">
    <location>
        <begin position="69"/>
        <end position="78"/>
    </location>
</feature>
<protein>
    <recommendedName>
        <fullName evidence="2">DUF8009 domain-containing protein</fullName>
    </recommendedName>
</protein>
<reference evidence="3 4" key="1">
    <citation type="journal article" date="2014" name="Front. Microbiol.">
        <title>Population and genomic analysis of the genus Halorubrum.</title>
        <authorList>
            <person name="Fullmer M.S."/>
            <person name="Soucy S.M."/>
            <person name="Swithers K.S."/>
            <person name="Makkay A.M."/>
            <person name="Wheeler R."/>
            <person name="Ventosa A."/>
            <person name="Gogarten J.P."/>
            <person name="Papke R.T."/>
        </authorList>
    </citation>
    <scope>NUCLEOTIDE SEQUENCE [LARGE SCALE GENOMIC DNA]</scope>
    <source>
        <strain evidence="3 4">C49</strain>
    </source>
</reference>
<evidence type="ECO:0000256" key="1">
    <source>
        <dbReference type="SAM" id="MobiDB-lite"/>
    </source>
</evidence>
<dbReference type="OrthoDB" id="199191at2157"/>
<sequence>MTDGDRSASTGPTRIRSIAVHRDDVATALEATLRSDREVVLRVTPPFSGRMRARLHSLGTGATAGADTEAGEGDETAGDADPIHIDPRALVSGVPAYPEVDETMANNPDADVETRRERHTAAVESWREAVRGSVVDSVALDAGGDGDNGGGAPIEVDVAALG</sequence>
<evidence type="ECO:0000259" key="2">
    <source>
        <dbReference type="Pfam" id="PF26033"/>
    </source>
</evidence>
<feature type="region of interest" description="Disordered" evidence="1">
    <location>
        <begin position="58"/>
        <end position="85"/>
    </location>
</feature>
<feature type="domain" description="DUF8009" evidence="2">
    <location>
        <begin position="8"/>
        <end position="161"/>
    </location>
</feature>
<comment type="caution">
    <text evidence="3">The sequence shown here is derived from an EMBL/GenBank/DDBJ whole genome shotgun (WGS) entry which is preliminary data.</text>
</comment>
<organism evidence="3 4">
    <name type="scientific">Halorubrum persicum</name>
    <dbReference type="NCBI Taxonomy" id="1383844"/>
    <lineage>
        <taxon>Archaea</taxon>
        <taxon>Methanobacteriati</taxon>
        <taxon>Methanobacteriota</taxon>
        <taxon>Stenosarchaea group</taxon>
        <taxon>Halobacteria</taxon>
        <taxon>Halobacteriales</taxon>
        <taxon>Haloferacaceae</taxon>
        <taxon>Halorubrum</taxon>
    </lineage>
</organism>
<feature type="compositionally biased region" description="Low complexity" evidence="1">
    <location>
        <begin position="59"/>
        <end position="68"/>
    </location>
</feature>
<dbReference type="Proteomes" id="UP000222824">
    <property type="component" value="Unassembled WGS sequence"/>
</dbReference>